<dbReference type="PROSITE" id="PS51504">
    <property type="entry name" value="H15"/>
    <property type="match status" value="1"/>
</dbReference>
<dbReference type="GO" id="GO:0003690">
    <property type="term" value="F:double-stranded DNA binding"/>
    <property type="evidence" value="ECO:0007669"/>
    <property type="project" value="TreeGrafter"/>
</dbReference>
<dbReference type="GO" id="GO:0031492">
    <property type="term" value="F:nucleosomal DNA binding"/>
    <property type="evidence" value="ECO:0007669"/>
    <property type="project" value="TreeGrafter"/>
</dbReference>
<dbReference type="EMBL" id="CAJPEV010000482">
    <property type="protein sequence ID" value="CAG0885719.1"/>
    <property type="molecule type" value="Genomic_DNA"/>
</dbReference>
<dbReference type="GO" id="GO:0030261">
    <property type="term" value="P:chromosome condensation"/>
    <property type="evidence" value="ECO:0007669"/>
    <property type="project" value="TreeGrafter"/>
</dbReference>
<dbReference type="FunFam" id="1.10.10.10:FF:000140">
    <property type="entry name" value="Histone H1.0"/>
    <property type="match status" value="1"/>
</dbReference>
<dbReference type="OrthoDB" id="10070354at2759"/>
<feature type="compositionally biased region" description="Basic residues" evidence="8">
    <location>
        <begin position="117"/>
        <end position="162"/>
    </location>
</feature>
<dbReference type="GO" id="GO:0000786">
    <property type="term" value="C:nucleosome"/>
    <property type="evidence" value="ECO:0007669"/>
    <property type="project" value="InterPro"/>
</dbReference>
<proteinExistence type="inferred from homology"/>
<feature type="domain" description="H15" evidence="9">
    <location>
        <begin position="33"/>
        <end position="110"/>
    </location>
</feature>
<evidence type="ECO:0000256" key="2">
    <source>
        <dbReference type="ARBA" id="ARBA00004123"/>
    </source>
</evidence>
<name>A0A7R9A2I3_9CRUS</name>
<dbReference type="InterPro" id="IPR005818">
    <property type="entry name" value="Histone_H1/H5_H15"/>
</dbReference>
<keyword evidence="5 7" id="KW-0238">DNA-binding</keyword>
<dbReference type="PANTHER" id="PTHR11467">
    <property type="entry name" value="HISTONE H1"/>
    <property type="match status" value="1"/>
</dbReference>
<dbReference type="AlphaFoldDB" id="A0A7R9A2I3"/>
<feature type="region of interest" description="Disordered" evidence="8">
    <location>
        <begin position="1"/>
        <end position="31"/>
    </location>
</feature>
<dbReference type="EMBL" id="LR899999">
    <property type="protein sequence ID" value="CAD7243702.1"/>
    <property type="molecule type" value="Genomic_DNA"/>
</dbReference>
<organism evidence="10">
    <name type="scientific">Darwinula stevensoni</name>
    <dbReference type="NCBI Taxonomy" id="69355"/>
    <lineage>
        <taxon>Eukaryota</taxon>
        <taxon>Metazoa</taxon>
        <taxon>Ecdysozoa</taxon>
        <taxon>Arthropoda</taxon>
        <taxon>Crustacea</taxon>
        <taxon>Oligostraca</taxon>
        <taxon>Ostracoda</taxon>
        <taxon>Podocopa</taxon>
        <taxon>Podocopida</taxon>
        <taxon>Darwinulocopina</taxon>
        <taxon>Darwinuloidea</taxon>
        <taxon>Darwinulidae</taxon>
        <taxon>Darwinula</taxon>
    </lineage>
</organism>
<dbReference type="PANTHER" id="PTHR11467:SF36">
    <property type="entry name" value="HISTONE 24-RELATED"/>
    <property type="match status" value="1"/>
</dbReference>
<gene>
    <name evidence="10" type="ORF">DSTB1V02_LOCUS3616</name>
</gene>
<evidence type="ECO:0000256" key="3">
    <source>
        <dbReference type="ARBA" id="ARBA00004286"/>
    </source>
</evidence>
<protein>
    <recommendedName>
        <fullName evidence="9">H15 domain-containing protein</fullName>
    </recommendedName>
</protein>
<dbReference type="GO" id="GO:0005634">
    <property type="term" value="C:nucleus"/>
    <property type="evidence" value="ECO:0007669"/>
    <property type="project" value="UniProtKB-SubCell"/>
</dbReference>
<comment type="similarity">
    <text evidence="7">Belongs to the histone H1/H5 family.</text>
</comment>
<keyword evidence="4 7" id="KW-0158">Chromosome</keyword>
<dbReference type="Gene3D" id="1.10.10.10">
    <property type="entry name" value="Winged helix-like DNA-binding domain superfamily/Winged helix DNA-binding domain"/>
    <property type="match status" value="1"/>
</dbReference>
<keyword evidence="6 7" id="KW-0539">Nucleus</keyword>
<feature type="region of interest" description="Disordered" evidence="8">
    <location>
        <begin position="88"/>
        <end position="190"/>
    </location>
</feature>
<dbReference type="Pfam" id="PF00538">
    <property type="entry name" value="Linker_histone"/>
    <property type="match status" value="1"/>
</dbReference>
<dbReference type="Proteomes" id="UP000677054">
    <property type="component" value="Unassembled WGS sequence"/>
</dbReference>
<dbReference type="InterPro" id="IPR005819">
    <property type="entry name" value="H1/H5"/>
</dbReference>
<dbReference type="SMART" id="SM00526">
    <property type="entry name" value="H15"/>
    <property type="match status" value="1"/>
</dbReference>
<dbReference type="CDD" id="cd00073">
    <property type="entry name" value="H15"/>
    <property type="match status" value="1"/>
</dbReference>
<comment type="function">
    <text evidence="1">Histones H1 are necessary for the condensation of nucleosome chains into higher-order structures.</text>
</comment>
<reference evidence="10" key="1">
    <citation type="submission" date="2020-11" db="EMBL/GenBank/DDBJ databases">
        <authorList>
            <person name="Tran Van P."/>
        </authorList>
    </citation>
    <scope>NUCLEOTIDE SEQUENCE</scope>
</reference>
<evidence type="ECO:0000256" key="1">
    <source>
        <dbReference type="ARBA" id="ARBA00002809"/>
    </source>
</evidence>
<evidence type="ECO:0000259" key="9">
    <source>
        <dbReference type="PROSITE" id="PS51504"/>
    </source>
</evidence>
<dbReference type="GO" id="GO:0006334">
    <property type="term" value="P:nucleosome assembly"/>
    <property type="evidence" value="ECO:0007669"/>
    <property type="project" value="InterPro"/>
</dbReference>
<feature type="compositionally biased region" description="Basic residues" evidence="8">
    <location>
        <begin position="170"/>
        <end position="190"/>
    </location>
</feature>
<evidence type="ECO:0000313" key="10">
    <source>
        <dbReference type="EMBL" id="CAD7243702.1"/>
    </source>
</evidence>
<dbReference type="GO" id="GO:0045910">
    <property type="term" value="P:negative regulation of DNA recombination"/>
    <property type="evidence" value="ECO:0007669"/>
    <property type="project" value="TreeGrafter"/>
</dbReference>
<evidence type="ECO:0000256" key="7">
    <source>
        <dbReference type="RuleBase" id="RU003894"/>
    </source>
</evidence>
<keyword evidence="11" id="KW-1185">Reference proteome</keyword>
<sequence>MADAAVAPAASPAKKGGKAKGGAAKPKKAVVHNHPPYGDMIVAAIAALKERSGSSRMAILKYIMQHYNVGTDSKVVNSRVKIALKRAEGSGKIKHAKGGVGATGSFKLSEKAEKPKKAVKKPKAKKPASPKKAKVAKPKAQKSTKPKASKPKKSPKKPKSPKKAGAAKPKAAKPKAAKPKAAKAKASPKK</sequence>
<evidence type="ECO:0000256" key="8">
    <source>
        <dbReference type="SAM" id="MobiDB-lite"/>
    </source>
</evidence>
<dbReference type="SUPFAM" id="SSF46785">
    <property type="entry name" value="Winged helix' DNA-binding domain"/>
    <property type="match status" value="1"/>
</dbReference>
<dbReference type="GO" id="GO:0030527">
    <property type="term" value="F:structural constituent of chromatin"/>
    <property type="evidence" value="ECO:0007669"/>
    <property type="project" value="InterPro"/>
</dbReference>
<evidence type="ECO:0000256" key="5">
    <source>
        <dbReference type="ARBA" id="ARBA00023125"/>
    </source>
</evidence>
<evidence type="ECO:0000256" key="6">
    <source>
        <dbReference type="ARBA" id="ARBA00023242"/>
    </source>
</evidence>
<comment type="subcellular location">
    <subcellularLocation>
        <location evidence="3">Chromosome</location>
    </subcellularLocation>
    <subcellularLocation>
        <location evidence="2 7">Nucleus</location>
    </subcellularLocation>
</comment>
<evidence type="ECO:0000313" key="11">
    <source>
        <dbReference type="Proteomes" id="UP000677054"/>
    </source>
</evidence>
<dbReference type="PRINTS" id="PR00624">
    <property type="entry name" value="HISTONEH5"/>
</dbReference>
<dbReference type="InterPro" id="IPR036388">
    <property type="entry name" value="WH-like_DNA-bd_sf"/>
</dbReference>
<accession>A0A7R9A2I3</accession>
<evidence type="ECO:0000256" key="4">
    <source>
        <dbReference type="ARBA" id="ARBA00022454"/>
    </source>
</evidence>
<feature type="compositionally biased region" description="Low complexity" evidence="8">
    <location>
        <begin position="1"/>
        <end position="14"/>
    </location>
</feature>
<dbReference type="InterPro" id="IPR036390">
    <property type="entry name" value="WH_DNA-bd_sf"/>
</dbReference>